<feature type="domain" description="OmpR/PhoB-type" evidence="9">
    <location>
        <begin position="139"/>
        <end position="235"/>
    </location>
</feature>
<dbReference type="GO" id="GO:0000156">
    <property type="term" value="F:phosphorelay response regulator activity"/>
    <property type="evidence" value="ECO:0007669"/>
    <property type="project" value="TreeGrafter"/>
</dbReference>
<organism evidence="10 11">
    <name type="scientific">Micavibrio aeruginosavorus</name>
    <dbReference type="NCBI Taxonomy" id="349221"/>
    <lineage>
        <taxon>Bacteria</taxon>
        <taxon>Pseudomonadati</taxon>
        <taxon>Bdellovibrionota</taxon>
        <taxon>Bdellovibrionia</taxon>
        <taxon>Bdellovibrionales</taxon>
        <taxon>Pseudobdellovibrionaceae</taxon>
        <taxon>Micavibrio</taxon>
    </lineage>
</organism>
<keyword evidence="3" id="KW-0805">Transcription regulation</keyword>
<dbReference type="GO" id="GO:0005829">
    <property type="term" value="C:cytosol"/>
    <property type="evidence" value="ECO:0007669"/>
    <property type="project" value="TreeGrafter"/>
</dbReference>
<keyword evidence="2" id="KW-0902">Two-component regulatory system</keyword>
<dbReference type="InterPro" id="IPR001789">
    <property type="entry name" value="Sig_transdc_resp-reg_receiver"/>
</dbReference>
<dbReference type="GO" id="GO:0000976">
    <property type="term" value="F:transcription cis-regulatory region binding"/>
    <property type="evidence" value="ECO:0007669"/>
    <property type="project" value="TreeGrafter"/>
</dbReference>
<comment type="caution">
    <text evidence="10">The sequence shown here is derived from an EMBL/GenBank/DDBJ whole genome shotgun (WGS) entry which is preliminary data.</text>
</comment>
<dbReference type="Proteomes" id="UP000249557">
    <property type="component" value="Unassembled WGS sequence"/>
</dbReference>
<dbReference type="GO" id="GO:0006355">
    <property type="term" value="P:regulation of DNA-templated transcription"/>
    <property type="evidence" value="ECO:0007669"/>
    <property type="project" value="InterPro"/>
</dbReference>
<dbReference type="Gene3D" id="6.10.250.690">
    <property type="match status" value="1"/>
</dbReference>
<dbReference type="SUPFAM" id="SSF52172">
    <property type="entry name" value="CheY-like"/>
    <property type="match status" value="1"/>
</dbReference>
<keyword evidence="4 7" id="KW-0238">DNA-binding</keyword>
<name>A0A2W5A237_9BACT</name>
<evidence type="ECO:0000259" key="9">
    <source>
        <dbReference type="PROSITE" id="PS51755"/>
    </source>
</evidence>
<feature type="DNA-binding region" description="OmpR/PhoB-type" evidence="7">
    <location>
        <begin position="139"/>
        <end position="235"/>
    </location>
</feature>
<dbReference type="AlphaFoldDB" id="A0A2W5A237"/>
<sequence length="240" mass="26771">MAGAQNLQDLQSLPHVLVVDDDDRIRKLVSRYLGENGFLSFTAPDAKGAKEIMEIGLFDAIVLDVMMPGQDGRSLAQDIRAGGNDVPIILLTAMGEVEDRITGFQSGADDYLTKPFDPRELVLRLQSLLRRRPQEKAAVKVYTIGRWRYDPQVPELVDGDEAVRLTDVEVNLLKALLREPDTVLSREDLAELCGVDAGERTIDVQVTRLRRKLEEDSKVPRYLLTVRGKGYLLRAEEAGA</sequence>
<accession>A0A2W5A237</accession>
<dbReference type="Pfam" id="PF00486">
    <property type="entry name" value="Trans_reg_C"/>
    <property type="match status" value="1"/>
</dbReference>
<reference evidence="10 11" key="1">
    <citation type="submission" date="2017-08" db="EMBL/GenBank/DDBJ databases">
        <title>Infants hospitalized years apart are colonized by the same room-sourced microbial strains.</title>
        <authorList>
            <person name="Brooks B."/>
            <person name="Olm M.R."/>
            <person name="Firek B.A."/>
            <person name="Baker R."/>
            <person name="Thomas B.C."/>
            <person name="Morowitz M.J."/>
            <person name="Banfield J.F."/>
        </authorList>
    </citation>
    <scope>NUCLEOTIDE SEQUENCE [LARGE SCALE GENOMIC DNA]</scope>
    <source>
        <strain evidence="10">S2_018_000_R2_104</strain>
    </source>
</reference>
<dbReference type="Pfam" id="PF00072">
    <property type="entry name" value="Response_reg"/>
    <property type="match status" value="1"/>
</dbReference>
<dbReference type="CDD" id="cd17574">
    <property type="entry name" value="REC_OmpR"/>
    <property type="match status" value="1"/>
</dbReference>
<dbReference type="SMART" id="SM00862">
    <property type="entry name" value="Trans_reg_C"/>
    <property type="match status" value="1"/>
</dbReference>
<dbReference type="PROSITE" id="PS51755">
    <property type="entry name" value="OMPR_PHOB"/>
    <property type="match status" value="1"/>
</dbReference>
<feature type="domain" description="Response regulatory" evidence="8">
    <location>
        <begin position="15"/>
        <end position="129"/>
    </location>
</feature>
<protein>
    <submittedName>
        <fullName evidence="10">DNA-binding response regulator</fullName>
    </submittedName>
</protein>
<evidence type="ECO:0000313" key="11">
    <source>
        <dbReference type="Proteomes" id="UP000249557"/>
    </source>
</evidence>
<dbReference type="Gene3D" id="1.10.10.10">
    <property type="entry name" value="Winged helix-like DNA-binding domain superfamily/Winged helix DNA-binding domain"/>
    <property type="match status" value="1"/>
</dbReference>
<keyword evidence="1 6" id="KW-0597">Phosphoprotein</keyword>
<evidence type="ECO:0000256" key="7">
    <source>
        <dbReference type="PROSITE-ProRule" id="PRU01091"/>
    </source>
</evidence>
<dbReference type="PANTHER" id="PTHR48111:SF4">
    <property type="entry name" value="DNA-BINDING DUAL TRANSCRIPTIONAL REGULATOR OMPR"/>
    <property type="match status" value="1"/>
</dbReference>
<evidence type="ECO:0000259" key="8">
    <source>
        <dbReference type="PROSITE" id="PS50110"/>
    </source>
</evidence>
<dbReference type="PROSITE" id="PS50110">
    <property type="entry name" value="RESPONSE_REGULATORY"/>
    <property type="match status" value="1"/>
</dbReference>
<dbReference type="InterPro" id="IPR016032">
    <property type="entry name" value="Sig_transdc_resp-reg_C-effctor"/>
</dbReference>
<dbReference type="InterPro" id="IPR036388">
    <property type="entry name" value="WH-like_DNA-bd_sf"/>
</dbReference>
<dbReference type="CDD" id="cd00383">
    <property type="entry name" value="trans_reg_C"/>
    <property type="match status" value="1"/>
</dbReference>
<dbReference type="GO" id="GO:0032993">
    <property type="term" value="C:protein-DNA complex"/>
    <property type="evidence" value="ECO:0007669"/>
    <property type="project" value="TreeGrafter"/>
</dbReference>
<gene>
    <name evidence="10" type="ORF">DI626_04210</name>
</gene>
<dbReference type="EMBL" id="QFNK01000062">
    <property type="protein sequence ID" value="PZO87332.1"/>
    <property type="molecule type" value="Genomic_DNA"/>
</dbReference>
<dbReference type="InterPro" id="IPR039420">
    <property type="entry name" value="WalR-like"/>
</dbReference>
<evidence type="ECO:0000256" key="6">
    <source>
        <dbReference type="PROSITE-ProRule" id="PRU00169"/>
    </source>
</evidence>
<evidence type="ECO:0000256" key="3">
    <source>
        <dbReference type="ARBA" id="ARBA00023015"/>
    </source>
</evidence>
<evidence type="ECO:0000256" key="1">
    <source>
        <dbReference type="ARBA" id="ARBA00022553"/>
    </source>
</evidence>
<dbReference type="InterPro" id="IPR001867">
    <property type="entry name" value="OmpR/PhoB-type_DNA-bd"/>
</dbReference>
<dbReference type="Gene3D" id="3.40.50.2300">
    <property type="match status" value="1"/>
</dbReference>
<evidence type="ECO:0000256" key="2">
    <source>
        <dbReference type="ARBA" id="ARBA00023012"/>
    </source>
</evidence>
<dbReference type="PANTHER" id="PTHR48111">
    <property type="entry name" value="REGULATOR OF RPOS"/>
    <property type="match status" value="1"/>
</dbReference>
<keyword evidence="5" id="KW-0804">Transcription</keyword>
<dbReference type="SMART" id="SM00448">
    <property type="entry name" value="REC"/>
    <property type="match status" value="1"/>
</dbReference>
<evidence type="ECO:0000256" key="4">
    <source>
        <dbReference type="ARBA" id="ARBA00023125"/>
    </source>
</evidence>
<dbReference type="InterPro" id="IPR011006">
    <property type="entry name" value="CheY-like_superfamily"/>
</dbReference>
<feature type="modified residue" description="4-aspartylphosphate" evidence="6">
    <location>
        <position position="64"/>
    </location>
</feature>
<evidence type="ECO:0000256" key="5">
    <source>
        <dbReference type="ARBA" id="ARBA00023163"/>
    </source>
</evidence>
<proteinExistence type="predicted"/>
<dbReference type="SUPFAM" id="SSF46894">
    <property type="entry name" value="C-terminal effector domain of the bipartite response regulators"/>
    <property type="match status" value="1"/>
</dbReference>
<evidence type="ECO:0000313" key="10">
    <source>
        <dbReference type="EMBL" id="PZO87332.1"/>
    </source>
</evidence>